<name>A6GAU4_9BACT</name>
<organism evidence="3 4">
    <name type="scientific">Plesiocystis pacifica SIR-1</name>
    <dbReference type="NCBI Taxonomy" id="391625"/>
    <lineage>
        <taxon>Bacteria</taxon>
        <taxon>Pseudomonadati</taxon>
        <taxon>Myxococcota</taxon>
        <taxon>Polyangia</taxon>
        <taxon>Nannocystales</taxon>
        <taxon>Nannocystaceae</taxon>
        <taxon>Plesiocystis</taxon>
    </lineage>
</organism>
<dbReference type="EMBL" id="ABCS01000053">
    <property type="protein sequence ID" value="EDM77035.1"/>
    <property type="molecule type" value="Genomic_DNA"/>
</dbReference>
<keyword evidence="1" id="KW-1133">Transmembrane helix</keyword>
<keyword evidence="4" id="KW-1185">Reference proteome</keyword>
<dbReference type="OrthoDB" id="5520709at2"/>
<feature type="domain" description="DUF6249" evidence="2">
    <location>
        <begin position="98"/>
        <end position="191"/>
    </location>
</feature>
<keyword evidence="1" id="KW-0472">Membrane</keyword>
<evidence type="ECO:0000313" key="4">
    <source>
        <dbReference type="Proteomes" id="UP000005801"/>
    </source>
</evidence>
<dbReference type="STRING" id="391625.PPSIR1_16080"/>
<sequence length="208" mass="21095">MSMGIKRAKTLVELGLAAVAGGVAFGLSPTAKAAGVPLGIDASFGGLESQGCSGLFGTLGQEFGQSFGLSASLGGFDSMLFQTSSGPCSSFQTFDVAFLAVVALIVISAIRFRHATAQRRLDLARRMVEKGIEPPADLLGNRGGSDLRRGLVLVSTGVGLVLASWFGGGGELSPAGLIPGFIGLGYLISHRFAGPQGASSSQSQGESK</sequence>
<accession>A6GAU4</accession>
<reference evidence="3 4" key="1">
    <citation type="submission" date="2007-06" db="EMBL/GenBank/DDBJ databases">
        <authorList>
            <person name="Shimkets L."/>
            <person name="Ferriera S."/>
            <person name="Johnson J."/>
            <person name="Kravitz S."/>
            <person name="Beeson K."/>
            <person name="Sutton G."/>
            <person name="Rogers Y.-H."/>
            <person name="Friedman R."/>
            <person name="Frazier M."/>
            <person name="Venter J.C."/>
        </authorList>
    </citation>
    <scope>NUCLEOTIDE SEQUENCE [LARGE SCALE GENOMIC DNA]</scope>
    <source>
        <strain evidence="3 4">SIR-1</strain>
    </source>
</reference>
<dbReference type="RefSeq" id="WP_006973836.1">
    <property type="nucleotide sequence ID" value="NZ_ABCS01000053.1"/>
</dbReference>
<dbReference type="Proteomes" id="UP000005801">
    <property type="component" value="Unassembled WGS sequence"/>
</dbReference>
<evidence type="ECO:0000259" key="2">
    <source>
        <dbReference type="Pfam" id="PF19762"/>
    </source>
</evidence>
<keyword evidence="1" id="KW-0812">Transmembrane</keyword>
<gene>
    <name evidence="3" type="ORF">PPSIR1_16080</name>
</gene>
<dbReference type="AlphaFoldDB" id="A6GAU4"/>
<dbReference type="Pfam" id="PF19762">
    <property type="entry name" value="DUF6249"/>
    <property type="match status" value="1"/>
</dbReference>
<evidence type="ECO:0000256" key="1">
    <source>
        <dbReference type="SAM" id="Phobius"/>
    </source>
</evidence>
<dbReference type="eggNOG" id="ENOG5033CAQ">
    <property type="taxonomic scope" value="Bacteria"/>
</dbReference>
<feature type="transmembrane region" description="Helical" evidence="1">
    <location>
        <begin position="172"/>
        <end position="189"/>
    </location>
</feature>
<feature type="transmembrane region" description="Helical" evidence="1">
    <location>
        <begin position="91"/>
        <end position="110"/>
    </location>
</feature>
<protein>
    <recommendedName>
        <fullName evidence="2">DUF6249 domain-containing protein</fullName>
    </recommendedName>
</protein>
<feature type="transmembrane region" description="Helical" evidence="1">
    <location>
        <begin position="150"/>
        <end position="166"/>
    </location>
</feature>
<comment type="caution">
    <text evidence="3">The sequence shown here is derived from an EMBL/GenBank/DDBJ whole genome shotgun (WGS) entry which is preliminary data.</text>
</comment>
<dbReference type="InterPro" id="IPR046216">
    <property type="entry name" value="DUF6249"/>
</dbReference>
<proteinExistence type="predicted"/>
<evidence type="ECO:0000313" key="3">
    <source>
        <dbReference type="EMBL" id="EDM77035.1"/>
    </source>
</evidence>